<dbReference type="InterPro" id="IPR036136">
    <property type="entry name" value="Nit/Sulf_reduc_fer-like_dom_sf"/>
</dbReference>
<dbReference type="SUPFAM" id="SSF56014">
    <property type="entry name" value="Nitrite and sulphite reductase 4Fe-4S domain-like"/>
    <property type="match status" value="1"/>
</dbReference>
<evidence type="ECO:0000313" key="9">
    <source>
        <dbReference type="Proteomes" id="UP001500620"/>
    </source>
</evidence>
<feature type="domain" description="Nitrite/Sulfite reductase ferredoxin-like" evidence="7">
    <location>
        <begin position="24"/>
        <end position="84"/>
    </location>
</feature>
<proteinExistence type="predicted"/>
<dbReference type="Proteomes" id="UP001500620">
    <property type="component" value="Unassembled WGS sequence"/>
</dbReference>
<evidence type="ECO:0000259" key="7">
    <source>
        <dbReference type="Pfam" id="PF03460"/>
    </source>
</evidence>
<protein>
    <submittedName>
        <fullName evidence="8">Precorrin-3B synthase</fullName>
    </submittedName>
</protein>
<keyword evidence="4" id="KW-0560">Oxidoreductase</keyword>
<dbReference type="Pfam" id="PF03460">
    <property type="entry name" value="NIR_SIR_ferr"/>
    <property type="match status" value="1"/>
</dbReference>
<keyword evidence="3" id="KW-0479">Metal-binding</keyword>
<comment type="caution">
    <text evidence="8">The sequence shown here is derived from an EMBL/GenBank/DDBJ whole genome shotgun (WGS) entry which is preliminary data.</text>
</comment>
<gene>
    <name evidence="8" type="primary">cobG</name>
    <name evidence="8" type="ORF">GCM10022255_045780</name>
</gene>
<dbReference type="SUPFAM" id="SSF55124">
    <property type="entry name" value="Nitrite/Sulfite reductase N-terminal domain-like"/>
    <property type="match status" value="2"/>
</dbReference>
<accession>A0ABP8DB49</accession>
<evidence type="ECO:0000256" key="3">
    <source>
        <dbReference type="ARBA" id="ARBA00022723"/>
    </source>
</evidence>
<evidence type="ECO:0000256" key="5">
    <source>
        <dbReference type="ARBA" id="ARBA00023004"/>
    </source>
</evidence>
<dbReference type="InterPro" id="IPR005117">
    <property type="entry name" value="NiRdtase/SiRdtase_haem-b_fer"/>
</dbReference>
<evidence type="ECO:0000256" key="2">
    <source>
        <dbReference type="ARBA" id="ARBA00022617"/>
    </source>
</evidence>
<keyword evidence="5" id="KW-0408">Iron</keyword>
<dbReference type="InterPro" id="IPR051329">
    <property type="entry name" value="NIR_SIR_4Fe-4S"/>
</dbReference>
<evidence type="ECO:0000256" key="4">
    <source>
        <dbReference type="ARBA" id="ARBA00023002"/>
    </source>
</evidence>
<dbReference type="PANTHER" id="PTHR32439">
    <property type="entry name" value="FERREDOXIN--NITRITE REDUCTASE, CHLOROPLASTIC"/>
    <property type="match status" value="1"/>
</dbReference>
<dbReference type="EMBL" id="BAABAT010000012">
    <property type="protein sequence ID" value="GAA4251794.1"/>
    <property type="molecule type" value="Genomic_DNA"/>
</dbReference>
<keyword evidence="9" id="KW-1185">Reference proteome</keyword>
<name>A0ABP8DB49_9ACTN</name>
<evidence type="ECO:0000256" key="6">
    <source>
        <dbReference type="ARBA" id="ARBA00023014"/>
    </source>
</evidence>
<keyword evidence="6" id="KW-0411">Iron-sulfur</keyword>
<evidence type="ECO:0000313" key="8">
    <source>
        <dbReference type="EMBL" id="GAA4251794.1"/>
    </source>
</evidence>
<keyword evidence="1" id="KW-0004">4Fe-4S</keyword>
<dbReference type="RefSeq" id="WP_345129162.1">
    <property type="nucleotide sequence ID" value="NZ_BAABAT010000012.1"/>
</dbReference>
<dbReference type="PANTHER" id="PTHR32439:SF9">
    <property type="entry name" value="BLR3264 PROTEIN"/>
    <property type="match status" value="1"/>
</dbReference>
<sequence length="358" mass="36312">MQAASGRDAPDRCPGAVQVHEAADGGLARVRLPGGRLTAAQLLVLRSAAAELGDPVLELTSRGNVQVRALRPGAATELAARLDDAGLLPSATHERVRNIIASPLGGPATRRLVEEFDALLCATPELAALPGRFLATVDDGRGDVTPLGGDVGLHGSRLVLAGRPAGRDGGAKLLVEAALAFLAERAAQDSRAWRLSELDDGPARVAARLGTQVTAPPVERCDPPAAGAHGAAAVLVVPLGLLTGEQSAALANAAEEIIVTPWRTVVVPAAAVDEAVAAGLVADPTSPWAGVTACAGRPGCAKALADVRADARSAVAAGEREPGALPVHWAGCERRCGAPRGRHVEMVATPTGYRSAVA</sequence>
<evidence type="ECO:0000256" key="1">
    <source>
        <dbReference type="ARBA" id="ARBA00022485"/>
    </source>
</evidence>
<keyword evidence="2" id="KW-0349">Heme</keyword>
<organism evidence="8 9">
    <name type="scientific">Dactylosporangium darangshiense</name>
    <dbReference type="NCBI Taxonomy" id="579108"/>
    <lineage>
        <taxon>Bacteria</taxon>
        <taxon>Bacillati</taxon>
        <taxon>Actinomycetota</taxon>
        <taxon>Actinomycetes</taxon>
        <taxon>Micromonosporales</taxon>
        <taxon>Micromonosporaceae</taxon>
        <taxon>Dactylosporangium</taxon>
    </lineage>
</organism>
<dbReference type="Gene3D" id="3.30.413.10">
    <property type="entry name" value="Sulfite Reductase Hemoprotein, domain 1"/>
    <property type="match status" value="1"/>
</dbReference>
<reference evidence="9" key="1">
    <citation type="journal article" date="2019" name="Int. J. Syst. Evol. Microbiol.">
        <title>The Global Catalogue of Microorganisms (GCM) 10K type strain sequencing project: providing services to taxonomists for standard genome sequencing and annotation.</title>
        <authorList>
            <consortium name="The Broad Institute Genomics Platform"/>
            <consortium name="The Broad Institute Genome Sequencing Center for Infectious Disease"/>
            <person name="Wu L."/>
            <person name="Ma J."/>
        </authorList>
    </citation>
    <scope>NUCLEOTIDE SEQUENCE [LARGE SCALE GENOMIC DNA]</scope>
    <source>
        <strain evidence="9">JCM 17441</strain>
    </source>
</reference>
<dbReference type="InterPro" id="IPR045854">
    <property type="entry name" value="NO2/SO3_Rdtase_4Fe4S_sf"/>
</dbReference>
<dbReference type="Gene3D" id="3.90.480.20">
    <property type="match status" value="1"/>
</dbReference>